<keyword evidence="11" id="KW-1133">Transmembrane helix</keyword>
<dbReference type="GeneTree" id="ENSGT00940000156238"/>
<evidence type="ECO:0000256" key="9">
    <source>
        <dbReference type="ARBA" id="ARBA00022837"/>
    </source>
</evidence>
<accession>A0A8C7A1A8</accession>
<dbReference type="Pfam" id="PF00092">
    <property type="entry name" value="VWA"/>
    <property type="match status" value="1"/>
</dbReference>
<dbReference type="InterPro" id="IPR013608">
    <property type="entry name" value="VWA_N"/>
</dbReference>
<keyword evidence="14" id="KW-1015">Disulfide bond</keyword>
<dbReference type="PROSITE" id="PS50234">
    <property type="entry name" value="VWFA"/>
    <property type="match status" value="1"/>
</dbReference>
<evidence type="ECO:0000313" key="20">
    <source>
        <dbReference type="Proteomes" id="UP000694425"/>
    </source>
</evidence>
<keyword evidence="3" id="KW-0813">Transport</keyword>
<evidence type="ECO:0000256" key="2">
    <source>
        <dbReference type="ARBA" id="ARBA00007060"/>
    </source>
</evidence>
<reference evidence="19" key="1">
    <citation type="submission" date="2025-08" db="UniProtKB">
        <authorList>
            <consortium name="Ensembl"/>
        </authorList>
    </citation>
    <scope>IDENTIFICATION</scope>
</reference>
<evidence type="ECO:0000256" key="15">
    <source>
        <dbReference type="ARBA" id="ARBA00023180"/>
    </source>
</evidence>
<keyword evidence="12" id="KW-0406">Ion transport</keyword>
<dbReference type="InterPro" id="IPR002035">
    <property type="entry name" value="VWF_A"/>
</dbReference>
<keyword evidence="5" id="KW-0107">Calcium channel</keyword>
<protein>
    <submittedName>
        <fullName evidence="19">Calcium voltage-gated channel auxiliary subunit alpha2delta 2</fullName>
    </submittedName>
</protein>
<evidence type="ECO:0000313" key="19">
    <source>
        <dbReference type="Ensembl" id="ENSNVIP00000001931.1"/>
    </source>
</evidence>
<evidence type="ECO:0000256" key="5">
    <source>
        <dbReference type="ARBA" id="ARBA00022673"/>
    </source>
</evidence>
<keyword evidence="20" id="KW-1185">Reference proteome</keyword>
<evidence type="ECO:0000256" key="11">
    <source>
        <dbReference type="ARBA" id="ARBA00022989"/>
    </source>
</evidence>
<reference evidence="19" key="2">
    <citation type="submission" date="2025-09" db="UniProtKB">
        <authorList>
            <consortium name="Ensembl"/>
        </authorList>
    </citation>
    <scope>IDENTIFICATION</scope>
</reference>
<feature type="domain" description="VWFA" evidence="18">
    <location>
        <begin position="264"/>
        <end position="437"/>
    </location>
</feature>
<evidence type="ECO:0000256" key="3">
    <source>
        <dbReference type="ARBA" id="ARBA00022448"/>
    </source>
</evidence>
<keyword evidence="16" id="KW-0407">Ion channel</keyword>
<feature type="region of interest" description="Disordered" evidence="17">
    <location>
        <begin position="129"/>
        <end position="148"/>
    </location>
</feature>
<dbReference type="GO" id="GO:0046872">
    <property type="term" value="F:metal ion binding"/>
    <property type="evidence" value="ECO:0007669"/>
    <property type="project" value="UniProtKB-KW"/>
</dbReference>
<dbReference type="Proteomes" id="UP000694425">
    <property type="component" value="Unplaced"/>
</dbReference>
<dbReference type="FunFam" id="3.30.450.20:FF:000014">
    <property type="entry name" value="voltage-dependent calcium channel subunit alpha-2/delta-1 isoform X1"/>
    <property type="match status" value="1"/>
</dbReference>
<dbReference type="GO" id="GO:0005891">
    <property type="term" value="C:voltage-gated calcium channel complex"/>
    <property type="evidence" value="ECO:0007669"/>
    <property type="project" value="TreeGrafter"/>
</dbReference>
<keyword evidence="8" id="KW-0732">Signal</keyword>
<name>A0A8C7A1A8_NEOVI</name>
<evidence type="ECO:0000256" key="10">
    <source>
        <dbReference type="ARBA" id="ARBA00022882"/>
    </source>
</evidence>
<evidence type="ECO:0000256" key="1">
    <source>
        <dbReference type="ARBA" id="ARBA00004479"/>
    </source>
</evidence>
<dbReference type="FunFam" id="3.40.50.410:FF:000006">
    <property type="entry name" value="voltage-dependent calcium channel subunit alpha-2/delta-1 isoform X1"/>
    <property type="match status" value="1"/>
</dbReference>
<dbReference type="Gene3D" id="3.40.50.410">
    <property type="entry name" value="von Willebrand factor, type A domain"/>
    <property type="match status" value="1"/>
</dbReference>
<evidence type="ECO:0000256" key="16">
    <source>
        <dbReference type="ARBA" id="ARBA00023303"/>
    </source>
</evidence>
<dbReference type="AlphaFoldDB" id="A0A8C7A1A8"/>
<dbReference type="Pfam" id="PF08399">
    <property type="entry name" value="VWA_N"/>
    <property type="match status" value="1"/>
</dbReference>
<evidence type="ECO:0000256" key="8">
    <source>
        <dbReference type="ARBA" id="ARBA00022729"/>
    </source>
</evidence>
<evidence type="ECO:0000259" key="18">
    <source>
        <dbReference type="PROSITE" id="PS50234"/>
    </source>
</evidence>
<dbReference type="GO" id="GO:0005245">
    <property type="term" value="F:voltage-gated calcium channel activity"/>
    <property type="evidence" value="ECO:0007669"/>
    <property type="project" value="TreeGrafter"/>
</dbReference>
<keyword evidence="6" id="KW-0812">Transmembrane</keyword>
<comment type="similarity">
    <text evidence="2">Belongs to the calcium channel subunit alpha-2/delta family.</text>
</comment>
<evidence type="ECO:0000256" key="13">
    <source>
        <dbReference type="ARBA" id="ARBA00023136"/>
    </source>
</evidence>
<evidence type="ECO:0000256" key="4">
    <source>
        <dbReference type="ARBA" id="ARBA00022568"/>
    </source>
</evidence>
<keyword evidence="10" id="KW-0851">Voltage-gated channel</keyword>
<sequence length="1106" mass="124908">GQHLCFPSSENQVLKEWLLLAVPRVTREGGLPDTCLLSAHRMQHWARRLEQEIDGVMRIFGGVQQLREIYKDNRNLFEVQENEPQKLVEKVAGDIESLLDRKVQALKRLADAAENFQKAHRWQDNIKVRSAVPSPAPDDPESEDVERGSKVSTLRLDFVEDSNFKNKVNYSYTAVQIPTDIYKGSTVILNELNWTEALENVFIENRRQDPTLLWQVFGSATGVTRYYPATPWRAPKKIDLYDLGRDTPPLPTSDLRPSWCVHDLPRSGSVSGLTLKLMKTSVCEMLDTLSDDDYVNVASFNEKAQPVSCFTHLVQANVRNKKVFKEAVQGMVAKGTTGYKAGFEYAFDQLQNSNITRANCNKMIMMFTDGGEDRVQDVFEKYNWPNRTVRVFTFSVGQHNYDVTPLQWMACANKGYYFEIPSIGAIRINTQEYLDVLGRPMVLAGKEAKQVQWTNVYEDALGLGLVVTGTLPVFNLTQDGPGEKKNQLILGVMGIDVALNDIKRLTPNYTLGANGYVFAIDLNGYVLLHPNLKPQTTNFREPVTLDFLDAELEDENKEEIRRSMIDGNKGHKQIRTLVKSLDERYVDEVVRNYTWVPIRSTNYSCCSGLWRPPHPTPTLHPSLVLCQSVFVPPSPLFSPLPILREYCKDLNASDNNTEFLKNFIELMEKVTPDSKQCNNFLLHNLILDTGITQQLVERVWRDQDLNTYSLLAVFAATDGGITRVFPNKAAEDWTENPEPFNASFYRRSLDNRGYVFKPPHQDALLRPLELENDTVGILVSTAVELSLGGRSLRPAVVGVKLDLEAWAEKFKVLASNRTHQDQPQKQCGPSSHCEMDCEVNNEDLLCVLIDDGGFLVLSNQNHQWDQVGRFFSEVDANLMLALYNNSFYTRKESYDYQAACAPQPPGNLGAAPRGVFVPTIADFLNLAWWTSAAAWSLFQQLLYGLIYHSWFHADPTEAEGSPEARESSCVMKQTQYYFGSVNASYNAIIDCGNCSRLFHAQRLTNTNLLFVVAEKPLCSQCEAGRLLQKETHSDGPEQCELVQRPRYRRGPHICFDYNATEDTSDCGRGASFPPSLGVLVSLQLLLLLGLPPRPQPQVHAHASRRV</sequence>
<dbReference type="Ensembl" id="ENSNVIT00000002244.1">
    <property type="protein sequence ID" value="ENSNVIP00000001931.1"/>
    <property type="gene ID" value="ENSNVIG00000001245.1"/>
</dbReference>
<organism evidence="19 20">
    <name type="scientific">Neovison vison</name>
    <name type="common">American mink</name>
    <name type="synonym">Mustela vison</name>
    <dbReference type="NCBI Taxonomy" id="452646"/>
    <lineage>
        <taxon>Eukaryota</taxon>
        <taxon>Metazoa</taxon>
        <taxon>Chordata</taxon>
        <taxon>Craniata</taxon>
        <taxon>Vertebrata</taxon>
        <taxon>Euteleostomi</taxon>
        <taxon>Mammalia</taxon>
        <taxon>Eutheria</taxon>
        <taxon>Laurasiatheria</taxon>
        <taxon>Carnivora</taxon>
        <taxon>Caniformia</taxon>
        <taxon>Musteloidea</taxon>
        <taxon>Mustelidae</taxon>
        <taxon>Mustelinae</taxon>
        <taxon>Neogale</taxon>
    </lineage>
</organism>
<keyword evidence="9" id="KW-0106">Calcium</keyword>
<dbReference type="SMART" id="SM00327">
    <property type="entry name" value="VWA"/>
    <property type="match status" value="1"/>
</dbReference>
<dbReference type="Gene3D" id="3.30.450.20">
    <property type="entry name" value="PAS domain"/>
    <property type="match status" value="1"/>
</dbReference>
<evidence type="ECO:0000256" key="12">
    <source>
        <dbReference type="ARBA" id="ARBA00023065"/>
    </source>
</evidence>
<proteinExistence type="inferred from homology"/>
<dbReference type="InterPro" id="IPR013680">
    <property type="entry name" value="VDCC_a2/dsu"/>
</dbReference>
<keyword evidence="4" id="KW-0109">Calcium transport</keyword>
<evidence type="ECO:0000256" key="17">
    <source>
        <dbReference type="SAM" id="MobiDB-lite"/>
    </source>
</evidence>
<dbReference type="InterPro" id="IPR051173">
    <property type="entry name" value="Ca_channel_alpha-2/delta"/>
</dbReference>
<dbReference type="Pfam" id="PF08473">
    <property type="entry name" value="VGCC_alpha2"/>
    <property type="match status" value="1"/>
</dbReference>
<dbReference type="PANTHER" id="PTHR10166:SF7">
    <property type="entry name" value="VOLTAGE-DEPENDENT CALCIUM CHANNEL SUBUNIT ALPHA-2_DELTA-2"/>
    <property type="match status" value="1"/>
</dbReference>
<evidence type="ECO:0000256" key="7">
    <source>
        <dbReference type="ARBA" id="ARBA00022723"/>
    </source>
</evidence>
<comment type="subcellular location">
    <subcellularLocation>
        <location evidence="1">Membrane</location>
        <topology evidence="1">Single-pass type I membrane protein</topology>
    </subcellularLocation>
</comment>
<dbReference type="SUPFAM" id="SSF53300">
    <property type="entry name" value="vWA-like"/>
    <property type="match status" value="1"/>
</dbReference>
<dbReference type="PANTHER" id="PTHR10166">
    <property type="entry name" value="VOLTAGE-DEPENDENT CALCIUM CHANNEL SUBUNIT ALPHA-2/DELTA-RELATED"/>
    <property type="match status" value="1"/>
</dbReference>
<dbReference type="InterPro" id="IPR036465">
    <property type="entry name" value="vWFA_dom_sf"/>
</dbReference>
<keyword evidence="7" id="KW-0479">Metal-binding</keyword>
<keyword evidence="13" id="KW-0472">Membrane</keyword>
<evidence type="ECO:0000256" key="6">
    <source>
        <dbReference type="ARBA" id="ARBA00022692"/>
    </source>
</evidence>
<evidence type="ECO:0000256" key="14">
    <source>
        <dbReference type="ARBA" id="ARBA00023157"/>
    </source>
</evidence>
<keyword evidence="15" id="KW-0325">Glycoprotein</keyword>